<dbReference type="InterPro" id="IPR007507">
    <property type="entry name" value="Glycos_transf_N"/>
</dbReference>
<evidence type="ECO:0000313" key="10">
    <source>
        <dbReference type="Proteomes" id="UP001259982"/>
    </source>
</evidence>
<keyword evidence="7" id="KW-0448">Lipopolysaccharide biosynthesis</keyword>
<dbReference type="Proteomes" id="UP001259982">
    <property type="component" value="Unassembled WGS sequence"/>
</dbReference>
<proteinExistence type="inferred from homology"/>
<comment type="function">
    <text evidence="7">Involved in lipopolysaccharide (LPS) biosynthesis. Catalyzes the transfer of 3-deoxy-D-manno-octulosonate (Kdo) residue(s) from CMP-Kdo to lipid IV(A), the tetraacyldisaccharide-1,4'-bisphosphate precursor of lipid A.</text>
</comment>
<keyword evidence="9" id="KW-0328">Glycosyltransferase</keyword>
<evidence type="ECO:0000256" key="5">
    <source>
        <dbReference type="ARBA" id="ARBA00031445"/>
    </source>
</evidence>
<dbReference type="NCBIfam" id="NF004388">
    <property type="entry name" value="PRK05749.1-4"/>
    <property type="match status" value="1"/>
</dbReference>
<evidence type="ECO:0000256" key="7">
    <source>
        <dbReference type="RuleBase" id="RU365103"/>
    </source>
</evidence>
<keyword evidence="7" id="KW-1003">Cell membrane</keyword>
<dbReference type="InterPro" id="IPR038107">
    <property type="entry name" value="Glycos_transf_N_sf"/>
</dbReference>
<dbReference type="PANTHER" id="PTHR42755:SF1">
    <property type="entry name" value="3-DEOXY-D-MANNO-OCTULOSONIC ACID TRANSFERASE, MITOCHONDRIAL-RELATED"/>
    <property type="match status" value="1"/>
</dbReference>
<evidence type="ECO:0000313" key="9">
    <source>
        <dbReference type="EMBL" id="MDT0619030.1"/>
    </source>
</evidence>
<accession>A0ABU3B981</accession>
<comment type="similarity">
    <text evidence="7">Belongs to the glycosyltransferase group 1 family.</text>
</comment>
<comment type="catalytic activity">
    <reaction evidence="6 7">
        <text>lipid IVA (E. coli) + CMP-3-deoxy-beta-D-manno-octulosonate = alpha-Kdo-(2-&gt;6)-lipid IVA (E. coli) + CMP + H(+)</text>
        <dbReference type="Rhea" id="RHEA:28066"/>
        <dbReference type="ChEBI" id="CHEBI:15378"/>
        <dbReference type="ChEBI" id="CHEBI:58603"/>
        <dbReference type="ChEBI" id="CHEBI:60364"/>
        <dbReference type="ChEBI" id="CHEBI:60377"/>
        <dbReference type="ChEBI" id="CHEBI:85987"/>
        <dbReference type="EC" id="2.4.99.12"/>
    </reaction>
</comment>
<keyword evidence="10" id="KW-1185">Reference proteome</keyword>
<evidence type="ECO:0000256" key="2">
    <source>
        <dbReference type="ARBA" id="ARBA00012621"/>
    </source>
</evidence>
<organism evidence="9 10">
    <name type="scientific">Spectribacter acetivorans</name>
    <dbReference type="NCBI Taxonomy" id="3075603"/>
    <lineage>
        <taxon>Bacteria</taxon>
        <taxon>Pseudomonadati</taxon>
        <taxon>Pseudomonadota</taxon>
        <taxon>Gammaproteobacteria</taxon>
        <taxon>Salinisphaerales</taxon>
        <taxon>Salinisphaeraceae</taxon>
        <taxon>Spectribacter</taxon>
    </lineage>
</organism>
<evidence type="ECO:0000256" key="1">
    <source>
        <dbReference type="ARBA" id="ARBA00004713"/>
    </source>
</evidence>
<gene>
    <name evidence="9" type="primary">waaA</name>
    <name evidence="9" type="ORF">RM531_11145</name>
</gene>
<dbReference type="InterPro" id="IPR039901">
    <property type="entry name" value="Kdotransferase"/>
</dbReference>
<evidence type="ECO:0000256" key="4">
    <source>
        <dbReference type="ARBA" id="ARBA00022679"/>
    </source>
</evidence>
<dbReference type="EC" id="2.4.99.12" evidence="2 7"/>
<dbReference type="Gene3D" id="3.40.50.11720">
    <property type="entry name" value="3-Deoxy-D-manno-octulosonic-acid transferase, N-terminal domain"/>
    <property type="match status" value="1"/>
</dbReference>
<protein>
    <recommendedName>
        <fullName evidence="3 7">3-deoxy-D-manno-octulosonic acid transferase</fullName>
        <shortName evidence="7">Kdo transferase</shortName>
        <ecNumber evidence="2 7">2.4.99.12</ecNumber>
    </recommendedName>
    <alternativeName>
        <fullName evidence="5 7">Lipid IV(A) 3-deoxy-D-manno-octulosonic acid transferase</fullName>
    </alternativeName>
</protein>
<evidence type="ECO:0000259" key="8">
    <source>
        <dbReference type="Pfam" id="PF04413"/>
    </source>
</evidence>
<dbReference type="SUPFAM" id="SSF53756">
    <property type="entry name" value="UDP-Glycosyltransferase/glycogen phosphorylase"/>
    <property type="match status" value="1"/>
</dbReference>
<dbReference type="PANTHER" id="PTHR42755">
    <property type="entry name" value="3-DEOXY-MANNO-OCTULOSONATE CYTIDYLYLTRANSFERASE"/>
    <property type="match status" value="1"/>
</dbReference>
<comment type="subcellular location">
    <subcellularLocation>
        <location evidence="7">Cell membrane</location>
    </subcellularLocation>
</comment>
<reference evidence="9 10" key="1">
    <citation type="submission" date="2023-09" db="EMBL/GenBank/DDBJ databases">
        <authorList>
            <person name="Rey-Velasco X."/>
        </authorList>
    </citation>
    <scope>NUCLEOTIDE SEQUENCE [LARGE SCALE GENOMIC DNA]</scope>
    <source>
        <strain evidence="9 10">P385</strain>
    </source>
</reference>
<sequence length="432" mass="46963">MIWRHVYSLLLILLLPLVLAGFAWRGLREPGYRRGWGQRLGFGRPAATGAIWVHAASVGEVQVAAGLVRGLAERHPELPRLVTTFTPSGRARARQVLGDIAEVRFLPFDLPGAMRRFVVRHRPRLAIVVETELWPNMLAVCRANGVPVMLANARLGDRSVRRYRRWPLRALMAETVTAIDRVAAASETDADRFAELGIPVDRIHTTGNLKFDLPLPDDVLARGQALRERWQAEARPVWVAASTHAGEEALVLEAHAILRQSLPDSLLILVPRHAPRFEAVAELVQERSLGYARHSRGEAVHPDTAVVLGDTLGELPHFYAAADLAFVGGSLVPGIGGHNLLEPAALRLPMMTGPHLGGWQMVAEWLIEAGALCPVTDAASLAAAAAEALADPAGRRQAGLAAERVVEDHRGALARTLREVPDLLTGNRVNPP</sequence>
<keyword evidence="7" id="KW-0472">Membrane</keyword>
<dbReference type="RefSeq" id="WP_311659335.1">
    <property type="nucleotide sequence ID" value="NZ_JAVRHY010000010.1"/>
</dbReference>
<name>A0ABU3B981_9GAMM</name>
<dbReference type="EMBL" id="JAVRHY010000010">
    <property type="protein sequence ID" value="MDT0619030.1"/>
    <property type="molecule type" value="Genomic_DNA"/>
</dbReference>
<comment type="pathway">
    <text evidence="1 7">Bacterial outer membrane biogenesis; LPS core biosynthesis.</text>
</comment>
<evidence type="ECO:0000256" key="3">
    <source>
        <dbReference type="ARBA" id="ARBA00019077"/>
    </source>
</evidence>
<evidence type="ECO:0000256" key="6">
    <source>
        <dbReference type="ARBA" id="ARBA00049183"/>
    </source>
</evidence>
<dbReference type="GO" id="GO:0043842">
    <property type="term" value="F:Kdo transferase activity"/>
    <property type="evidence" value="ECO:0007669"/>
    <property type="project" value="UniProtKB-EC"/>
</dbReference>
<keyword evidence="4 7" id="KW-0808">Transferase</keyword>
<dbReference type="Gene3D" id="3.40.50.2000">
    <property type="entry name" value="Glycogen Phosphorylase B"/>
    <property type="match status" value="1"/>
</dbReference>
<dbReference type="Pfam" id="PF04413">
    <property type="entry name" value="Glycos_transf_N"/>
    <property type="match status" value="1"/>
</dbReference>
<feature type="domain" description="3-deoxy-D-manno-octulosonic-acid transferase N-terminal" evidence="8">
    <location>
        <begin position="35"/>
        <end position="212"/>
    </location>
</feature>
<comment type="caution">
    <text evidence="9">The sequence shown here is derived from an EMBL/GenBank/DDBJ whole genome shotgun (WGS) entry which is preliminary data.</text>
</comment>